<name>A0A8T2PG60_9TELE</name>
<evidence type="ECO:0000313" key="3">
    <source>
        <dbReference type="Proteomes" id="UP000824540"/>
    </source>
</evidence>
<dbReference type="AlphaFoldDB" id="A0A8T2PG60"/>
<reference evidence="2" key="1">
    <citation type="thesis" date="2021" institute="BYU ScholarsArchive" country="Provo, UT, USA">
        <title>Applications of and Algorithms for Genome Assembly and Genomic Analyses with an Emphasis on Marine Teleosts.</title>
        <authorList>
            <person name="Pickett B.D."/>
        </authorList>
    </citation>
    <scope>NUCLEOTIDE SEQUENCE</scope>
    <source>
        <strain evidence="2">HI-2016</strain>
    </source>
</reference>
<evidence type="ECO:0000256" key="1">
    <source>
        <dbReference type="SAM" id="MobiDB-lite"/>
    </source>
</evidence>
<feature type="compositionally biased region" description="Basic and acidic residues" evidence="1">
    <location>
        <begin position="102"/>
        <end position="120"/>
    </location>
</feature>
<dbReference type="Proteomes" id="UP000824540">
    <property type="component" value="Unassembled WGS sequence"/>
</dbReference>
<protein>
    <submittedName>
        <fullName evidence="2">Uncharacterized protein</fullName>
    </submittedName>
</protein>
<dbReference type="EMBL" id="JAFBMS010000011">
    <property type="protein sequence ID" value="KAG9348632.1"/>
    <property type="molecule type" value="Genomic_DNA"/>
</dbReference>
<sequence>MIKSSWFFVKFKYAEKKRTDNAKCHFKSRSDACLAHSRSVWCGWMLLGLWLDSLVVGGLLRETGNPFLSCHPDHSTTTRAWTLRLLWLKPGHSNCQDSDNESVARDCRPSHQSSSRDRLTDNPYLPLSAFTPFQPVLSTFCQTAVNWQLFHFALKPGVDFWDCLKTASAYVAW</sequence>
<feature type="region of interest" description="Disordered" evidence="1">
    <location>
        <begin position="94"/>
        <end position="120"/>
    </location>
</feature>
<accession>A0A8T2PG60</accession>
<proteinExistence type="predicted"/>
<organism evidence="2 3">
    <name type="scientific">Albula glossodonta</name>
    <name type="common">roundjaw bonefish</name>
    <dbReference type="NCBI Taxonomy" id="121402"/>
    <lineage>
        <taxon>Eukaryota</taxon>
        <taxon>Metazoa</taxon>
        <taxon>Chordata</taxon>
        <taxon>Craniata</taxon>
        <taxon>Vertebrata</taxon>
        <taxon>Euteleostomi</taxon>
        <taxon>Actinopterygii</taxon>
        <taxon>Neopterygii</taxon>
        <taxon>Teleostei</taxon>
        <taxon>Albuliformes</taxon>
        <taxon>Albulidae</taxon>
        <taxon>Albula</taxon>
    </lineage>
</organism>
<comment type="caution">
    <text evidence="2">The sequence shown here is derived from an EMBL/GenBank/DDBJ whole genome shotgun (WGS) entry which is preliminary data.</text>
</comment>
<gene>
    <name evidence="2" type="ORF">JZ751_002372</name>
</gene>
<evidence type="ECO:0000313" key="2">
    <source>
        <dbReference type="EMBL" id="KAG9348632.1"/>
    </source>
</evidence>
<keyword evidence="3" id="KW-1185">Reference proteome</keyword>